<organism evidence="1 2">
    <name type="scientific">Anaeromyxobacter dehalogenans (strain ATCC BAA-258 / DSM 21875 / 2CP-1)</name>
    <dbReference type="NCBI Taxonomy" id="455488"/>
    <lineage>
        <taxon>Bacteria</taxon>
        <taxon>Pseudomonadati</taxon>
        <taxon>Myxococcota</taxon>
        <taxon>Myxococcia</taxon>
        <taxon>Myxococcales</taxon>
        <taxon>Cystobacterineae</taxon>
        <taxon>Anaeromyxobacteraceae</taxon>
        <taxon>Anaeromyxobacter</taxon>
    </lineage>
</organism>
<dbReference type="Proteomes" id="UP000007089">
    <property type="component" value="Chromosome"/>
</dbReference>
<dbReference type="InterPro" id="IPR036388">
    <property type="entry name" value="WH-like_DNA-bd_sf"/>
</dbReference>
<gene>
    <name evidence="1" type="ordered locus">A2cp1_4012</name>
</gene>
<accession>B8J8P6</accession>
<evidence type="ECO:0000313" key="2">
    <source>
        <dbReference type="Proteomes" id="UP000007089"/>
    </source>
</evidence>
<name>B8J8P6_ANAD2</name>
<reference evidence="1" key="1">
    <citation type="submission" date="2009-01" db="EMBL/GenBank/DDBJ databases">
        <title>Complete sequence of Anaeromyxobacter dehalogenans 2CP-1.</title>
        <authorList>
            <consortium name="US DOE Joint Genome Institute"/>
            <person name="Lucas S."/>
            <person name="Copeland A."/>
            <person name="Lapidus A."/>
            <person name="Glavina del Rio T."/>
            <person name="Dalin E."/>
            <person name="Tice H."/>
            <person name="Bruce D."/>
            <person name="Goodwin L."/>
            <person name="Pitluck S."/>
            <person name="Saunders E."/>
            <person name="Brettin T."/>
            <person name="Detter J.C."/>
            <person name="Han C."/>
            <person name="Larimer F."/>
            <person name="Land M."/>
            <person name="Hauser L."/>
            <person name="Kyrpides N."/>
            <person name="Ovchinnikova G."/>
            <person name="Beliaev A.S."/>
            <person name="Richardson P."/>
        </authorList>
    </citation>
    <scope>NUCLEOTIDE SEQUENCE</scope>
    <source>
        <strain evidence="1">2CP-1</strain>
    </source>
</reference>
<dbReference type="HOGENOM" id="CLU_1044436_0_0_7"/>
<protein>
    <submittedName>
        <fullName evidence="1">Uncharacterized protein</fullName>
    </submittedName>
</protein>
<dbReference type="Gene3D" id="1.10.10.10">
    <property type="entry name" value="Winged helix-like DNA-binding domain superfamily/Winged helix DNA-binding domain"/>
    <property type="match status" value="1"/>
</dbReference>
<sequence>MTLDLTKALFQSRTRTALLQAVLRDGVADSLSGLARRTGLSQHAVAVEVQNLAGAGLVRVESVGGADVVQANRDHPALRPLVQLLSIAAARPLRRDDPGLRASLAHFAGPARTGKRRAHPTLETTLARGLAAARREPPLLTSVALALLRNRRAVDWAGLEEEARRLKVKHELVTVVELVAEVSGRAELRAHVADLKDRRRRAVSFVVDDSTRAALEAALPASGLSLAATRAAAAERQRLRRMGPAARALLALELGERSRALRRARP</sequence>
<proteinExistence type="predicted"/>
<evidence type="ECO:0000313" key="1">
    <source>
        <dbReference type="EMBL" id="ACL67332.1"/>
    </source>
</evidence>
<dbReference type="KEGG" id="acp:A2cp1_4012"/>
<keyword evidence="2" id="KW-1185">Reference proteome</keyword>
<dbReference type="RefSeq" id="WP_015935059.1">
    <property type="nucleotide sequence ID" value="NC_011891.1"/>
</dbReference>
<dbReference type="SUPFAM" id="SSF46785">
    <property type="entry name" value="Winged helix' DNA-binding domain"/>
    <property type="match status" value="1"/>
</dbReference>
<dbReference type="EMBL" id="CP001359">
    <property type="protein sequence ID" value="ACL67332.1"/>
    <property type="molecule type" value="Genomic_DNA"/>
</dbReference>
<dbReference type="AlphaFoldDB" id="B8J8P6"/>
<dbReference type="InterPro" id="IPR036390">
    <property type="entry name" value="WH_DNA-bd_sf"/>
</dbReference>